<protein>
    <submittedName>
        <fullName evidence="6">ABC transport system ATP-binding protein</fullName>
    </submittedName>
</protein>
<dbReference type="InterPro" id="IPR003439">
    <property type="entry name" value="ABC_transporter-like_ATP-bd"/>
</dbReference>
<dbReference type="GO" id="GO:0005524">
    <property type="term" value="F:ATP binding"/>
    <property type="evidence" value="ECO:0007669"/>
    <property type="project" value="UniProtKB-KW"/>
</dbReference>
<reference evidence="6 7" key="1">
    <citation type="submission" date="2024-07" db="EMBL/GenBank/DDBJ databases">
        <title>Mealworm larvae gut microbial communities from Newark, Delaware, USA.</title>
        <authorList>
            <person name="Blenner M."/>
        </authorList>
    </citation>
    <scope>NUCLEOTIDE SEQUENCE [LARGE SCALE GENOMIC DNA]</scope>
    <source>
        <strain evidence="6 7">UD i117</strain>
    </source>
</reference>
<feature type="region of interest" description="Disordered" evidence="4">
    <location>
        <begin position="289"/>
        <end position="320"/>
    </location>
</feature>
<keyword evidence="2" id="KW-0547">Nucleotide-binding</keyword>
<dbReference type="EMBL" id="JBGBYS010000007">
    <property type="protein sequence ID" value="MEY9258642.1"/>
    <property type="molecule type" value="Genomic_DNA"/>
</dbReference>
<dbReference type="SUPFAM" id="SSF52540">
    <property type="entry name" value="P-loop containing nucleoside triphosphate hydrolases"/>
    <property type="match status" value="1"/>
</dbReference>
<dbReference type="CDD" id="cd03255">
    <property type="entry name" value="ABC_MJ0796_LolCDE_FtsE"/>
    <property type="match status" value="1"/>
</dbReference>
<dbReference type="InterPro" id="IPR017871">
    <property type="entry name" value="ABC_transporter-like_CS"/>
</dbReference>
<feature type="domain" description="ABC transporter" evidence="5">
    <location>
        <begin position="50"/>
        <end position="287"/>
    </location>
</feature>
<keyword evidence="3 6" id="KW-0067">ATP-binding</keyword>
<comment type="caution">
    <text evidence="6">The sequence shown here is derived from an EMBL/GenBank/DDBJ whole genome shotgun (WGS) entry which is preliminary data.</text>
</comment>
<dbReference type="InterPro" id="IPR003593">
    <property type="entry name" value="AAA+_ATPase"/>
</dbReference>
<keyword evidence="1" id="KW-0813">Transport</keyword>
<evidence type="ECO:0000256" key="2">
    <source>
        <dbReference type="ARBA" id="ARBA00022741"/>
    </source>
</evidence>
<evidence type="ECO:0000313" key="7">
    <source>
        <dbReference type="Proteomes" id="UP001565435"/>
    </source>
</evidence>
<organism evidence="6 7">
    <name type="scientific">Brevibacterium epidermidis</name>
    <dbReference type="NCBI Taxonomy" id="1698"/>
    <lineage>
        <taxon>Bacteria</taxon>
        <taxon>Bacillati</taxon>
        <taxon>Actinomycetota</taxon>
        <taxon>Actinomycetes</taxon>
        <taxon>Micrococcales</taxon>
        <taxon>Brevibacteriaceae</taxon>
        <taxon>Brevibacterium</taxon>
    </lineage>
</organism>
<name>A0ABV4EK27_BREEP</name>
<dbReference type="InterPro" id="IPR027417">
    <property type="entry name" value="P-loop_NTPase"/>
</dbReference>
<dbReference type="SMART" id="SM00382">
    <property type="entry name" value="AAA"/>
    <property type="match status" value="1"/>
</dbReference>
<evidence type="ECO:0000256" key="1">
    <source>
        <dbReference type="ARBA" id="ARBA00022448"/>
    </source>
</evidence>
<feature type="region of interest" description="Disordered" evidence="4">
    <location>
        <begin position="1"/>
        <end position="46"/>
    </location>
</feature>
<sequence>MWAGGPGDEAGGMNTSATYTDAHPSQTPPPNRAQDPTPGQGSNPAPRLAIQAIGLRKTYGKGDAQVRPLDDLSLDIEAERFTAIMGPSGSGKSTLLNMLAGLDTPDSGEVFIGRTAISRLNDRKLTALRRDRIGFVFQSFNLVPAMSAEENILLPSQLSGQKTDRRIFDRMVDLLGLRERLGHRPHELSGGQQQRVAVARALVAQPDVLVADEPTGNLDSNSGEEVLNILRASVDELGQTVVMVTHDPRAAARADRVVLLADGRLAGELAQPDPESVATALMNVTAASAASGAAPAGQSAGSPAGHGAAAATAPTVGGAR</sequence>
<dbReference type="PROSITE" id="PS50893">
    <property type="entry name" value="ABC_TRANSPORTER_2"/>
    <property type="match status" value="1"/>
</dbReference>
<dbReference type="InterPro" id="IPR017911">
    <property type="entry name" value="MacB-like_ATP-bd"/>
</dbReference>
<feature type="compositionally biased region" description="Polar residues" evidence="4">
    <location>
        <begin position="13"/>
        <end position="25"/>
    </location>
</feature>
<accession>A0ABV4EK27</accession>
<dbReference type="InterPro" id="IPR015854">
    <property type="entry name" value="ABC_transpr_LolD-like"/>
</dbReference>
<evidence type="ECO:0000256" key="4">
    <source>
        <dbReference type="SAM" id="MobiDB-lite"/>
    </source>
</evidence>
<gene>
    <name evidence="6" type="ORF">ABH903_001663</name>
</gene>
<dbReference type="PROSITE" id="PS00211">
    <property type="entry name" value="ABC_TRANSPORTER_1"/>
    <property type="match status" value="1"/>
</dbReference>
<evidence type="ECO:0000256" key="3">
    <source>
        <dbReference type="ARBA" id="ARBA00022840"/>
    </source>
</evidence>
<feature type="compositionally biased region" description="Gly residues" evidence="4">
    <location>
        <begin position="1"/>
        <end position="10"/>
    </location>
</feature>
<evidence type="ECO:0000313" key="6">
    <source>
        <dbReference type="EMBL" id="MEY9258642.1"/>
    </source>
</evidence>
<dbReference type="PANTHER" id="PTHR24220">
    <property type="entry name" value="IMPORT ATP-BINDING PROTEIN"/>
    <property type="match status" value="1"/>
</dbReference>
<proteinExistence type="predicted"/>
<dbReference type="Pfam" id="PF00005">
    <property type="entry name" value="ABC_tran"/>
    <property type="match status" value="1"/>
</dbReference>
<evidence type="ECO:0000259" key="5">
    <source>
        <dbReference type="PROSITE" id="PS50893"/>
    </source>
</evidence>
<dbReference type="Gene3D" id="3.40.50.300">
    <property type="entry name" value="P-loop containing nucleotide triphosphate hydrolases"/>
    <property type="match status" value="1"/>
</dbReference>
<dbReference type="Proteomes" id="UP001565435">
    <property type="component" value="Unassembled WGS sequence"/>
</dbReference>
<dbReference type="PANTHER" id="PTHR24220:SF685">
    <property type="entry name" value="ABC TRANSPORTER RELATED"/>
    <property type="match status" value="1"/>
</dbReference>
<keyword evidence="7" id="KW-1185">Reference proteome</keyword>